<evidence type="ECO:0000313" key="3">
    <source>
        <dbReference type="Proteomes" id="UP001575181"/>
    </source>
</evidence>
<name>A0ABV4TVV4_9GAMM</name>
<evidence type="ECO:0000313" key="2">
    <source>
        <dbReference type="EMBL" id="MFA9461373.1"/>
    </source>
</evidence>
<proteinExistence type="predicted"/>
<gene>
    <name evidence="2" type="ORF">ACERLL_11105</name>
</gene>
<evidence type="ECO:0008006" key="4">
    <source>
        <dbReference type="Google" id="ProtNLM"/>
    </source>
</evidence>
<sequence>MRDRLAQLEAELARLAAEINDLRAERDRLTRELEHCAELRRQVEGLRIRNQYLEAERGRLRERLAALLRRVDAAIADSE</sequence>
<dbReference type="EMBL" id="JBGUAW010000007">
    <property type="protein sequence ID" value="MFA9461373.1"/>
    <property type="molecule type" value="Genomic_DNA"/>
</dbReference>
<reference evidence="2 3" key="1">
    <citation type="submission" date="2024-08" db="EMBL/GenBank/DDBJ databases">
        <title>Whole-genome sequencing of halo(alkali)philic microorganisms from hypersaline lakes.</title>
        <authorList>
            <person name="Sorokin D.Y."/>
            <person name="Merkel A.Y."/>
            <person name="Messina E."/>
            <person name="Yakimov M."/>
        </authorList>
    </citation>
    <scope>NUCLEOTIDE SEQUENCE [LARGE SCALE GENOMIC DNA]</scope>
    <source>
        <strain evidence="2 3">Cl-TMA</strain>
    </source>
</reference>
<organism evidence="2 3">
    <name type="scientific">Thiohalorhabdus methylotrophus</name>
    <dbReference type="NCBI Taxonomy" id="3242694"/>
    <lineage>
        <taxon>Bacteria</taxon>
        <taxon>Pseudomonadati</taxon>
        <taxon>Pseudomonadota</taxon>
        <taxon>Gammaproteobacteria</taxon>
        <taxon>Thiohalorhabdales</taxon>
        <taxon>Thiohalorhabdaceae</taxon>
        <taxon>Thiohalorhabdus</taxon>
    </lineage>
</organism>
<evidence type="ECO:0000256" key="1">
    <source>
        <dbReference type="SAM" id="Coils"/>
    </source>
</evidence>
<keyword evidence="3" id="KW-1185">Reference proteome</keyword>
<dbReference type="RefSeq" id="WP_373656162.1">
    <property type="nucleotide sequence ID" value="NZ_JBGUAW010000007.1"/>
</dbReference>
<keyword evidence="1" id="KW-0175">Coiled coil</keyword>
<dbReference type="Gene3D" id="1.20.5.340">
    <property type="match status" value="1"/>
</dbReference>
<comment type="caution">
    <text evidence="2">The sequence shown here is derived from an EMBL/GenBank/DDBJ whole genome shotgun (WGS) entry which is preliminary data.</text>
</comment>
<protein>
    <recommendedName>
        <fullName evidence="4">Cell division protein ZapB</fullName>
    </recommendedName>
</protein>
<accession>A0ABV4TVV4</accession>
<dbReference type="Proteomes" id="UP001575181">
    <property type="component" value="Unassembled WGS sequence"/>
</dbReference>
<feature type="coiled-coil region" evidence="1">
    <location>
        <begin position="5"/>
        <end position="70"/>
    </location>
</feature>